<keyword evidence="4" id="KW-1185">Reference proteome</keyword>
<dbReference type="PIRSF" id="PIRSF017082">
    <property type="entry name" value="YflP"/>
    <property type="match status" value="1"/>
</dbReference>
<dbReference type="Gene3D" id="3.40.190.150">
    <property type="entry name" value="Bordetella uptake gene, domain 1"/>
    <property type="match status" value="1"/>
</dbReference>
<dbReference type="PANTHER" id="PTHR42928">
    <property type="entry name" value="TRICARBOXYLATE-BINDING PROTEIN"/>
    <property type="match status" value="1"/>
</dbReference>
<proteinExistence type="inferred from homology"/>
<name>A0A3N1MGV1_9PROT</name>
<evidence type="ECO:0000256" key="1">
    <source>
        <dbReference type="ARBA" id="ARBA00006987"/>
    </source>
</evidence>
<dbReference type="RefSeq" id="WP_123688575.1">
    <property type="nucleotide sequence ID" value="NZ_AP019700.1"/>
</dbReference>
<dbReference type="InterPro" id="IPR005064">
    <property type="entry name" value="BUG"/>
</dbReference>
<dbReference type="Proteomes" id="UP000278222">
    <property type="component" value="Unassembled WGS sequence"/>
</dbReference>
<evidence type="ECO:0000313" key="4">
    <source>
        <dbReference type="Proteomes" id="UP000278222"/>
    </source>
</evidence>
<accession>A0A3N1MGV1</accession>
<organism evidence="3 4">
    <name type="scientific">Stella humosa</name>
    <dbReference type="NCBI Taxonomy" id="94"/>
    <lineage>
        <taxon>Bacteria</taxon>
        <taxon>Pseudomonadati</taxon>
        <taxon>Pseudomonadota</taxon>
        <taxon>Alphaproteobacteria</taxon>
        <taxon>Rhodospirillales</taxon>
        <taxon>Stellaceae</taxon>
        <taxon>Stella</taxon>
    </lineage>
</organism>
<dbReference type="SUPFAM" id="SSF53850">
    <property type="entry name" value="Periplasmic binding protein-like II"/>
    <property type="match status" value="1"/>
</dbReference>
<dbReference type="Pfam" id="PF03401">
    <property type="entry name" value="TctC"/>
    <property type="match status" value="1"/>
</dbReference>
<protein>
    <submittedName>
        <fullName evidence="3">Tripartite-type tricarboxylate transporter receptor subunit TctC</fullName>
    </submittedName>
</protein>
<feature type="signal peptide" evidence="2">
    <location>
        <begin position="1"/>
        <end position="23"/>
    </location>
</feature>
<keyword evidence="2" id="KW-0732">Signal</keyword>
<dbReference type="Gene3D" id="3.40.190.10">
    <property type="entry name" value="Periplasmic binding protein-like II"/>
    <property type="match status" value="1"/>
</dbReference>
<comment type="similarity">
    <text evidence="1">Belongs to the UPF0065 (bug) family.</text>
</comment>
<sequence>MRRSLTAAALFAAIAAFAPASEAAWPNDKPIEIIVGFSAGGGTDIMARTLAPFLEKYLKAKITVVNRGGAGGEIAWTQLAQAKPDGYTIGFINTPNVLTIPIERKARFSLDDFTPIANMVDDPTAFNVHVDTPIKNLKELVDYAKANPGAVTVGTSGIGSDDHLAMLALERAAGIKMTHVPFAGSAPTRTALLGRHITIGSVNLGEVTSYTGDAGRIRIIGHMAAARWQGNESAPTFREQGIDIVMGSQRGLGAPKGLPPEILEQIVKAVQQTVDDPDFKEKAKQQYLPLAYEPSASWEASLRRQQKEFEELWKSSPWATK</sequence>
<dbReference type="EMBL" id="RJKX01000011">
    <property type="protein sequence ID" value="ROQ01860.1"/>
    <property type="molecule type" value="Genomic_DNA"/>
</dbReference>
<feature type="chain" id="PRO_5018159948" evidence="2">
    <location>
        <begin position="24"/>
        <end position="321"/>
    </location>
</feature>
<dbReference type="OrthoDB" id="7250553at2"/>
<reference evidence="3 4" key="1">
    <citation type="submission" date="2018-11" db="EMBL/GenBank/DDBJ databases">
        <title>Genomic Encyclopedia of Type Strains, Phase IV (KMG-IV): sequencing the most valuable type-strain genomes for metagenomic binning, comparative biology and taxonomic classification.</title>
        <authorList>
            <person name="Goeker M."/>
        </authorList>
    </citation>
    <scope>NUCLEOTIDE SEQUENCE [LARGE SCALE GENOMIC DNA]</scope>
    <source>
        <strain evidence="3 4">DSM 5900</strain>
    </source>
</reference>
<evidence type="ECO:0000313" key="3">
    <source>
        <dbReference type="EMBL" id="ROQ01860.1"/>
    </source>
</evidence>
<dbReference type="PANTHER" id="PTHR42928:SF5">
    <property type="entry name" value="BLR1237 PROTEIN"/>
    <property type="match status" value="1"/>
</dbReference>
<dbReference type="CDD" id="cd07012">
    <property type="entry name" value="PBP2_Bug_TTT"/>
    <property type="match status" value="1"/>
</dbReference>
<dbReference type="InterPro" id="IPR042100">
    <property type="entry name" value="Bug_dom1"/>
</dbReference>
<dbReference type="AlphaFoldDB" id="A0A3N1MGV1"/>
<gene>
    <name evidence="3" type="ORF">EDC65_1047</name>
</gene>
<evidence type="ECO:0000256" key="2">
    <source>
        <dbReference type="SAM" id="SignalP"/>
    </source>
</evidence>
<keyword evidence="3" id="KW-0675">Receptor</keyword>
<comment type="caution">
    <text evidence="3">The sequence shown here is derived from an EMBL/GenBank/DDBJ whole genome shotgun (WGS) entry which is preliminary data.</text>
</comment>